<dbReference type="GO" id="GO:0022857">
    <property type="term" value="F:transmembrane transporter activity"/>
    <property type="evidence" value="ECO:0007669"/>
    <property type="project" value="TreeGrafter"/>
</dbReference>
<evidence type="ECO:0000256" key="8">
    <source>
        <dbReference type="SAM" id="Phobius"/>
    </source>
</evidence>
<keyword evidence="11" id="KW-1185">Reference proteome</keyword>
<evidence type="ECO:0000313" key="11">
    <source>
        <dbReference type="Proteomes" id="UP000598775"/>
    </source>
</evidence>
<dbReference type="InterPro" id="IPR050250">
    <property type="entry name" value="Macrolide_Exporter_MacB"/>
</dbReference>
<dbReference type="InterPro" id="IPR003838">
    <property type="entry name" value="ABC3_permease_C"/>
</dbReference>
<dbReference type="PANTHER" id="PTHR30572">
    <property type="entry name" value="MEMBRANE COMPONENT OF TRANSPORTER-RELATED"/>
    <property type="match status" value="1"/>
</dbReference>
<evidence type="ECO:0000256" key="2">
    <source>
        <dbReference type="ARBA" id="ARBA00022475"/>
    </source>
</evidence>
<dbReference type="Pfam" id="PF02687">
    <property type="entry name" value="FtsX"/>
    <property type="match status" value="1"/>
</dbReference>
<reference evidence="10 11" key="1">
    <citation type="journal article" date="2014" name="Int. J. Syst. Evol. Microbiol.">
        <title>Complete genome sequence of Corynebacterium casei LMG S-19264T (=DSM 44701T), isolated from a smear-ripened cheese.</title>
        <authorList>
            <consortium name="US DOE Joint Genome Institute (JGI-PGF)"/>
            <person name="Walter F."/>
            <person name="Albersmeier A."/>
            <person name="Kalinowski J."/>
            <person name="Ruckert C."/>
        </authorList>
    </citation>
    <scope>NUCLEOTIDE SEQUENCE [LARGE SCALE GENOMIC DNA]</scope>
    <source>
        <strain evidence="10 11">CGMCC 1.12976</strain>
    </source>
</reference>
<evidence type="ECO:0000256" key="5">
    <source>
        <dbReference type="ARBA" id="ARBA00023136"/>
    </source>
</evidence>
<evidence type="ECO:0000256" key="7">
    <source>
        <dbReference type="SAM" id="MobiDB-lite"/>
    </source>
</evidence>
<keyword evidence="2" id="KW-1003">Cell membrane</keyword>
<evidence type="ECO:0000256" key="6">
    <source>
        <dbReference type="ARBA" id="ARBA00038076"/>
    </source>
</evidence>
<name>A0A917BAD3_9MICO</name>
<dbReference type="Proteomes" id="UP000598775">
    <property type="component" value="Unassembled WGS sequence"/>
</dbReference>
<feature type="transmembrane region" description="Helical" evidence="8">
    <location>
        <begin position="374"/>
        <end position="400"/>
    </location>
</feature>
<dbReference type="RefSeq" id="WP_188679310.1">
    <property type="nucleotide sequence ID" value="NZ_BMGP01000005.1"/>
</dbReference>
<keyword evidence="4 8" id="KW-1133">Transmembrane helix</keyword>
<feature type="domain" description="ABC3 transporter permease C-terminal" evidence="9">
    <location>
        <begin position="299"/>
        <end position="403"/>
    </location>
</feature>
<dbReference type="PANTHER" id="PTHR30572:SF4">
    <property type="entry name" value="ABC TRANSPORTER PERMEASE YTRF"/>
    <property type="match status" value="1"/>
</dbReference>
<keyword evidence="3 8" id="KW-0812">Transmembrane</keyword>
<organism evidence="10 11">
    <name type="scientific">Subtercola lobariae</name>
    <dbReference type="NCBI Taxonomy" id="1588641"/>
    <lineage>
        <taxon>Bacteria</taxon>
        <taxon>Bacillati</taxon>
        <taxon>Actinomycetota</taxon>
        <taxon>Actinomycetes</taxon>
        <taxon>Micrococcales</taxon>
        <taxon>Microbacteriaceae</taxon>
        <taxon>Subtercola</taxon>
    </lineage>
</organism>
<dbReference type="EMBL" id="BMGP01000005">
    <property type="protein sequence ID" value="GGF33656.1"/>
    <property type="molecule type" value="Genomic_DNA"/>
</dbReference>
<protein>
    <recommendedName>
        <fullName evidence="9">ABC3 transporter permease C-terminal domain-containing protein</fullName>
    </recommendedName>
</protein>
<accession>A0A917BAD3</accession>
<dbReference type="AlphaFoldDB" id="A0A917BAD3"/>
<feature type="transmembrane region" description="Helical" evidence="8">
    <location>
        <begin position="341"/>
        <end position="368"/>
    </location>
</feature>
<dbReference type="GO" id="GO:0005886">
    <property type="term" value="C:plasma membrane"/>
    <property type="evidence" value="ECO:0007669"/>
    <property type="project" value="UniProtKB-SubCell"/>
</dbReference>
<comment type="similarity">
    <text evidence="6">Belongs to the ABC-4 integral membrane protein family.</text>
</comment>
<evidence type="ECO:0000256" key="1">
    <source>
        <dbReference type="ARBA" id="ARBA00004651"/>
    </source>
</evidence>
<proteinExistence type="inferred from homology"/>
<feature type="compositionally biased region" description="Low complexity" evidence="7">
    <location>
        <begin position="148"/>
        <end position="167"/>
    </location>
</feature>
<feature type="transmembrane region" description="Helical" evidence="8">
    <location>
        <begin position="298"/>
        <end position="320"/>
    </location>
</feature>
<feature type="region of interest" description="Disordered" evidence="7">
    <location>
        <begin position="148"/>
        <end position="168"/>
    </location>
</feature>
<comment type="caution">
    <text evidence="10">The sequence shown here is derived from an EMBL/GenBank/DDBJ whole genome shotgun (WGS) entry which is preliminary data.</text>
</comment>
<sequence length="412" mass="40468">MARADARAAVASFEVVKAVVREAVASACGARVASILTMTVVAVLCAVVVLTTGRSVGAQNAIVSSISNTATRSIVVRAPVSAGLDTGVLARLANASEISSAVAFGAADDVTNAAFAGGTRVSLRPEYTLDRPTGAAAATETETAAAGAAAAAAAPSPTASVPPAAATGDRAIPTEHSFVEASAAAARALGLADGVGAVSSVASGVSEGVEGRIALPDDLQFLDPVVVAPTALDLAAPQPVTVLVVVASSSEQVQAVAALVTSVLGLTDPAKVTVTTSAQLTALRDSVQAQLGAFGHSLTALVFGVGALMVAAILSGLVVLRRTDFGRRRALGASRSLIVMLLVCQVAALATVGSLAGCFAATIALILTGDPLPTVSFVAAAAVLAVLTAVAASIAPAVVASTRDPLRELRVA</sequence>
<evidence type="ECO:0000256" key="4">
    <source>
        <dbReference type="ARBA" id="ARBA00022989"/>
    </source>
</evidence>
<comment type="subcellular location">
    <subcellularLocation>
        <location evidence="1">Cell membrane</location>
        <topology evidence="1">Multi-pass membrane protein</topology>
    </subcellularLocation>
</comment>
<evidence type="ECO:0000256" key="3">
    <source>
        <dbReference type="ARBA" id="ARBA00022692"/>
    </source>
</evidence>
<keyword evidence="5 8" id="KW-0472">Membrane</keyword>
<gene>
    <name evidence="10" type="ORF">GCM10011399_28510</name>
</gene>
<evidence type="ECO:0000259" key="9">
    <source>
        <dbReference type="Pfam" id="PF02687"/>
    </source>
</evidence>
<evidence type="ECO:0000313" key="10">
    <source>
        <dbReference type="EMBL" id="GGF33656.1"/>
    </source>
</evidence>